<feature type="non-terminal residue" evidence="2">
    <location>
        <position position="91"/>
    </location>
</feature>
<feature type="compositionally biased region" description="Basic residues" evidence="1">
    <location>
        <begin position="61"/>
        <end position="74"/>
    </location>
</feature>
<dbReference type="EMBL" id="CADCSY010000020">
    <property type="protein sequence ID" value="CAA9217092.1"/>
    <property type="molecule type" value="Genomic_DNA"/>
</dbReference>
<gene>
    <name evidence="2" type="ORF">AVDCRST_MAG20-421</name>
</gene>
<feature type="region of interest" description="Disordered" evidence="1">
    <location>
        <begin position="1"/>
        <end position="91"/>
    </location>
</feature>
<name>A0A6J4H9H4_9ACTN</name>
<accession>A0A6J4H9H4</accession>
<reference evidence="2" key="1">
    <citation type="submission" date="2020-02" db="EMBL/GenBank/DDBJ databases">
        <authorList>
            <person name="Meier V. D."/>
        </authorList>
    </citation>
    <scope>NUCLEOTIDE SEQUENCE</scope>
    <source>
        <strain evidence="2">AVDCRST_MAG20</strain>
    </source>
</reference>
<feature type="non-terminal residue" evidence="2">
    <location>
        <position position="1"/>
    </location>
</feature>
<organism evidence="2">
    <name type="scientific">uncultured Acidimicrobiales bacterium</name>
    <dbReference type="NCBI Taxonomy" id="310071"/>
    <lineage>
        <taxon>Bacteria</taxon>
        <taxon>Bacillati</taxon>
        <taxon>Actinomycetota</taxon>
        <taxon>Acidimicrobiia</taxon>
        <taxon>Acidimicrobiales</taxon>
        <taxon>environmental samples</taxon>
    </lineage>
</organism>
<sequence length="91" mass="9749">GADVVRAGRRGRLRHEGADPRPPRLVPAAGRHHLRLAEGGGSRRCAARGRAGGLGQGTAPRGRRRPARLRHLLRPRGPLPEGGGLGRRDRL</sequence>
<dbReference type="AlphaFoldDB" id="A0A6J4H9H4"/>
<proteinExistence type="predicted"/>
<protein>
    <submittedName>
        <fullName evidence="2">Uncharacterized protein</fullName>
    </submittedName>
</protein>
<evidence type="ECO:0000256" key="1">
    <source>
        <dbReference type="SAM" id="MobiDB-lite"/>
    </source>
</evidence>
<evidence type="ECO:0000313" key="2">
    <source>
        <dbReference type="EMBL" id="CAA9217092.1"/>
    </source>
</evidence>